<gene>
    <name evidence="5" type="ORF">MEA186_23221</name>
</gene>
<keyword evidence="6" id="KW-1185">Reference proteome</keyword>
<sequence length="382" mass="40635">MKTLQHSVQPGLRFDRRDFLKASGAAALGLAGSAMLGRSALAQNIGGTLDYLGWQGEEMPGAMGAFAKEHGIKINPSYIASIDDVDARYAGGGGSGFDLLSTTTSTSDQLEKNGHVLTPLDLERIPRHGNLANYFTQNARTIGIADADGKLFAIPHSFGVFGITYDSKAIPEPKAWTDLLDPKFKGRITMPGDPGANFTLAAHILGHDPFRTPKGKIDEIAAFMKQFIDQSKTIAPSYGDVASLIGSGEVVASFLGWAAIDVFAAAAGNNNVRTNITPTDGTFTFVEAYVIPQGADNAETAYAWINEVLDPKVNAAAAMELAAGPTVKGAAAFIDRAKSLYPVDDVDAFLAKRPVLLQAPIESDEFITLGEWVAKFQELLVK</sequence>
<dbReference type="AlphaFoldDB" id="G6YF97"/>
<dbReference type="GO" id="GO:0042597">
    <property type="term" value="C:periplasmic space"/>
    <property type="evidence" value="ECO:0007669"/>
    <property type="project" value="UniProtKB-SubCell"/>
</dbReference>
<evidence type="ECO:0008006" key="7">
    <source>
        <dbReference type="Google" id="ProtNLM"/>
    </source>
</evidence>
<comment type="subcellular location">
    <subcellularLocation>
        <location evidence="1">Periplasm</location>
    </subcellularLocation>
</comment>
<name>G6YF97_9HYPH</name>
<dbReference type="PANTHER" id="PTHR30222:SF17">
    <property type="entry name" value="SPERMIDINE_PUTRESCINE-BINDING PERIPLASMIC PROTEIN"/>
    <property type="match status" value="1"/>
</dbReference>
<evidence type="ECO:0000256" key="2">
    <source>
        <dbReference type="ARBA" id="ARBA00022448"/>
    </source>
</evidence>
<dbReference type="EMBL" id="AGSN01000155">
    <property type="protein sequence ID" value="EHH09578.1"/>
    <property type="molecule type" value="Genomic_DNA"/>
</dbReference>
<dbReference type="PROSITE" id="PS51318">
    <property type="entry name" value="TAT"/>
    <property type="match status" value="1"/>
</dbReference>
<dbReference type="Gene3D" id="3.40.190.10">
    <property type="entry name" value="Periplasmic binding protein-like II"/>
    <property type="match status" value="2"/>
</dbReference>
<dbReference type="InterPro" id="IPR019546">
    <property type="entry name" value="TAT_signal_bac_arc"/>
</dbReference>
<dbReference type="KEGG" id="mamo:A6B35_32695"/>
<keyword evidence="2" id="KW-0813">Transport</keyword>
<dbReference type="NCBIfam" id="TIGR01409">
    <property type="entry name" value="TAT_signal_seq"/>
    <property type="match status" value="1"/>
</dbReference>
<dbReference type="PATRIC" id="fig|1082933.3.peg.4522"/>
<dbReference type="PRINTS" id="PR00909">
    <property type="entry name" value="SPERMDNBNDNG"/>
</dbReference>
<dbReference type="Proteomes" id="UP000002949">
    <property type="component" value="Unassembled WGS sequence"/>
</dbReference>
<reference evidence="5 6" key="1">
    <citation type="journal article" date="2012" name="J. Bacteriol.">
        <title>Draft Genome Sequence of Plant Growth-Promoting Rhizobium Mesorhizobium amorphae, Isolated from Zinc-Lead Mine Tailings.</title>
        <authorList>
            <person name="Hao X."/>
            <person name="Lin Y."/>
            <person name="Johnstone L."/>
            <person name="Baltrus D.A."/>
            <person name="Miller S.J."/>
            <person name="Wei G."/>
            <person name="Rensing C."/>
        </authorList>
    </citation>
    <scope>NUCLEOTIDE SEQUENCE [LARGE SCALE GENOMIC DNA]</scope>
    <source>
        <strain evidence="5 6">CCNWGS0123</strain>
    </source>
</reference>
<dbReference type="OrthoDB" id="9766989at2"/>
<dbReference type="PANTHER" id="PTHR30222">
    <property type="entry name" value="SPERMIDINE/PUTRESCINE-BINDING PERIPLASMIC PROTEIN"/>
    <property type="match status" value="1"/>
</dbReference>
<dbReference type="InterPro" id="IPR006311">
    <property type="entry name" value="TAT_signal"/>
</dbReference>
<organism evidence="5 6">
    <name type="scientific">Mesorhizobium amorphae CCNWGS0123</name>
    <dbReference type="NCBI Taxonomy" id="1082933"/>
    <lineage>
        <taxon>Bacteria</taxon>
        <taxon>Pseudomonadati</taxon>
        <taxon>Pseudomonadota</taxon>
        <taxon>Alphaproteobacteria</taxon>
        <taxon>Hyphomicrobiales</taxon>
        <taxon>Phyllobacteriaceae</taxon>
        <taxon>Mesorhizobium</taxon>
    </lineage>
</organism>
<accession>G6YF97</accession>
<evidence type="ECO:0000256" key="1">
    <source>
        <dbReference type="ARBA" id="ARBA00004418"/>
    </source>
</evidence>
<dbReference type="Pfam" id="PF13416">
    <property type="entry name" value="SBP_bac_8"/>
    <property type="match status" value="1"/>
</dbReference>
<evidence type="ECO:0000313" key="5">
    <source>
        <dbReference type="EMBL" id="EHH09578.1"/>
    </source>
</evidence>
<dbReference type="GO" id="GO:0015846">
    <property type="term" value="P:polyamine transport"/>
    <property type="evidence" value="ECO:0007669"/>
    <property type="project" value="InterPro"/>
</dbReference>
<dbReference type="GO" id="GO:0019808">
    <property type="term" value="F:polyamine binding"/>
    <property type="evidence" value="ECO:0007669"/>
    <property type="project" value="InterPro"/>
</dbReference>
<proteinExistence type="predicted"/>
<protein>
    <recommendedName>
        <fullName evidence="7">Extracellular solute-binding protein</fullName>
    </recommendedName>
</protein>
<keyword evidence="3" id="KW-0732">Signal</keyword>
<dbReference type="SUPFAM" id="SSF53850">
    <property type="entry name" value="Periplasmic binding protein-like II"/>
    <property type="match status" value="1"/>
</dbReference>
<dbReference type="eggNOG" id="COG0687">
    <property type="taxonomic scope" value="Bacteria"/>
</dbReference>
<evidence type="ECO:0000256" key="4">
    <source>
        <dbReference type="ARBA" id="ARBA00022764"/>
    </source>
</evidence>
<dbReference type="InterPro" id="IPR006059">
    <property type="entry name" value="SBP"/>
</dbReference>
<evidence type="ECO:0000256" key="3">
    <source>
        <dbReference type="ARBA" id="ARBA00022729"/>
    </source>
</evidence>
<keyword evidence="4" id="KW-0574">Periplasm</keyword>
<dbReference type="InterPro" id="IPR001188">
    <property type="entry name" value="Sperm_putr-bd"/>
</dbReference>
<evidence type="ECO:0000313" key="6">
    <source>
        <dbReference type="Proteomes" id="UP000002949"/>
    </source>
</evidence>